<dbReference type="InterPro" id="IPR000415">
    <property type="entry name" value="Nitroreductase-like"/>
</dbReference>
<evidence type="ECO:0000256" key="2">
    <source>
        <dbReference type="ARBA" id="ARBA00023002"/>
    </source>
</evidence>
<dbReference type="GO" id="GO:0016491">
    <property type="term" value="F:oxidoreductase activity"/>
    <property type="evidence" value="ECO:0007669"/>
    <property type="project" value="UniProtKB-KW"/>
</dbReference>
<organism evidence="4 5">
    <name type="scientific">Aminipila luticellarii</name>
    <dbReference type="NCBI Taxonomy" id="2507160"/>
    <lineage>
        <taxon>Bacteria</taxon>
        <taxon>Bacillati</taxon>
        <taxon>Bacillota</taxon>
        <taxon>Clostridia</taxon>
        <taxon>Peptostreptococcales</taxon>
        <taxon>Anaerovoracaceae</taxon>
        <taxon>Aminipila</taxon>
    </lineage>
</organism>
<feature type="domain" description="Putative nitroreductase TM1586" evidence="3">
    <location>
        <begin position="8"/>
        <end position="236"/>
    </location>
</feature>
<evidence type="ECO:0000259" key="3">
    <source>
        <dbReference type="Pfam" id="PF14512"/>
    </source>
</evidence>
<dbReference type="OrthoDB" id="9814075at2"/>
<dbReference type="Gene3D" id="3.40.109.10">
    <property type="entry name" value="NADH Oxidase"/>
    <property type="match status" value="1"/>
</dbReference>
<reference evidence="4 5" key="1">
    <citation type="submission" date="2019-01" db="EMBL/GenBank/DDBJ databases">
        <title>Draft genomes of a novel of Aminipila strains.</title>
        <authorList>
            <person name="Ma S."/>
        </authorList>
    </citation>
    <scope>NUCLEOTIDE SEQUENCE [LARGE SCALE GENOMIC DNA]</scope>
    <source>
        <strain evidence="5">JN-39</strain>
    </source>
</reference>
<dbReference type="SUPFAM" id="SSF55469">
    <property type="entry name" value="FMN-dependent nitroreductase-like"/>
    <property type="match status" value="1"/>
</dbReference>
<comment type="similarity">
    <text evidence="1">Belongs to the nitroreductase family.</text>
</comment>
<dbReference type="Proteomes" id="UP000287601">
    <property type="component" value="Chromosome"/>
</dbReference>
<protein>
    <submittedName>
        <fullName evidence="4">Nitroreductase</fullName>
    </submittedName>
</protein>
<sequence>MSDFMDYKHAISIRYSCRSYLPDKIEASIVEKLQASITDYNLLSGLNIQLILNNGDAFSGLSKSYGMFSGVNNYIAMIGRSNGIHEKEKIGYYGEKLVLEATEYGLGTCWVAGTYNKDACVCKLGSREEIYCVIPIGYPAVKKSFKDKLINTVVNTKKKPVKDFFDSKNNIPDWFLEGIKAVQSAPSAVNKQPVKFSFTDDTNETLPSVHAWITSNRYGTEQIDLGIAKLHFEIGASDVDWEWED</sequence>
<accession>A0A410PTZ6</accession>
<dbReference type="AlphaFoldDB" id="A0A410PTZ6"/>
<dbReference type="Pfam" id="PF14512">
    <property type="entry name" value="TM1586_NiRdase"/>
    <property type="match status" value="1"/>
</dbReference>
<dbReference type="EMBL" id="CP035281">
    <property type="protein sequence ID" value="QAT42380.1"/>
    <property type="molecule type" value="Genomic_DNA"/>
</dbReference>
<dbReference type="PANTHER" id="PTHR43673:SF10">
    <property type="entry name" value="NADH DEHYDROGENASE_NAD(P)H NITROREDUCTASE XCC3605-RELATED"/>
    <property type="match status" value="1"/>
</dbReference>
<evidence type="ECO:0000313" key="4">
    <source>
        <dbReference type="EMBL" id="QAT42380.1"/>
    </source>
</evidence>
<dbReference type="InterPro" id="IPR029478">
    <property type="entry name" value="TM1586_NiRdase"/>
</dbReference>
<gene>
    <name evidence="4" type="ORF">EQM06_03560</name>
</gene>
<dbReference type="KEGG" id="amij:EQM06_03560"/>
<keyword evidence="5" id="KW-1185">Reference proteome</keyword>
<evidence type="ECO:0000256" key="1">
    <source>
        <dbReference type="ARBA" id="ARBA00007118"/>
    </source>
</evidence>
<name>A0A410PTZ6_9FIRM</name>
<dbReference type="Gene3D" id="3.40.109.30">
    <property type="entry name" value="putative nitroreductase (tm1586), domain 2"/>
    <property type="match status" value="1"/>
</dbReference>
<proteinExistence type="inferred from homology"/>
<keyword evidence="2" id="KW-0560">Oxidoreductase</keyword>
<dbReference type="PANTHER" id="PTHR43673">
    <property type="entry name" value="NAD(P)H NITROREDUCTASE YDGI-RELATED"/>
    <property type="match status" value="1"/>
</dbReference>
<evidence type="ECO:0000313" key="5">
    <source>
        <dbReference type="Proteomes" id="UP000287601"/>
    </source>
</evidence>